<reference evidence="2" key="1">
    <citation type="submission" date="2023-08" db="EMBL/GenBank/DDBJ databases">
        <title>A de novo genome assembly of Solanum verrucosum Schlechtendal, a Mexican diploid species geographically isolated from the other diploid A-genome species in potato relatives.</title>
        <authorList>
            <person name="Hosaka K."/>
        </authorList>
    </citation>
    <scope>NUCLEOTIDE SEQUENCE</scope>
    <source>
        <tissue evidence="2">Young leaves</tissue>
    </source>
</reference>
<evidence type="ECO:0000313" key="3">
    <source>
        <dbReference type="Proteomes" id="UP001234989"/>
    </source>
</evidence>
<sequence length="257" mass="28192">MLKKCIGDLTSIIPLEGLGFDESLSYEEVPVEILDRQVKRLSNKEIGFDESLSYEEVPVEILDRQVKRLSNKEIASVKVFVVGGKAWTLLSKKEQRQLKERRNEDLRIAEHIRRVAKREKDPQVSQTLPHPSREGPRVVVHFTACEGGSGVLLAFRELGVVRVATSQGTTGTTTGGGALDEGEGWLVNITWHQGLKALPPQGQVMTKTITTDHGRLCGLALAKYWLVHKRGATASNTTGSTTARGAFSRSVNVGRGP</sequence>
<dbReference type="EMBL" id="CP133621">
    <property type="protein sequence ID" value="WMV50397.1"/>
    <property type="molecule type" value="Genomic_DNA"/>
</dbReference>
<dbReference type="PANTHER" id="PTHR46148">
    <property type="entry name" value="CHROMO DOMAIN-CONTAINING PROTEIN"/>
    <property type="match status" value="1"/>
</dbReference>
<keyword evidence="3" id="KW-1185">Reference proteome</keyword>
<proteinExistence type="predicted"/>
<protein>
    <submittedName>
        <fullName evidence="2">Uncharacterized protein</fullName>
    </submittedName>
</protein>
<organism evidence="2 3">
    <name type="scientific">Solanum verrucosum</name>
    <dbReference type="NCBI Taxonomy" id="315347"/>
    <lineage>
        <taxon>Eukaryota</taxon>
        <taxon>Viridiplantae</taxon>
        <taxon>Streptophyta</taxon>
        <taxon>Embryophyta</taxon>
        <taxon>Tracheophyta</taxon>
        <taxon>Spermatophyta</taxon>
        <taxon>Magnoliopsida</taxon>
        <taxon>eudicotyledons</taxon>
        <taxon>Gunneridae</taxon>
        <taxon>Pentapetalae</taxon>
        <taxon>asterids</taxon>
        <taxon>lamiids</taxon>
        <taxon>Solanales</taxon>
        <taxon>Solanaceae</taxon>
        <taxon>Solanoideae</taxon>
        <taxon>Solaneae</taxon>
        <taxon>Solanum</taxon>
    </lineage>
</organism>
<accession>A0AAF0UQA2</accession>
<gene>
    <name evidence="2" type="ORF">MTR67_043782</name>
</gene>
<feature type="compositionally biased region" description="Low complexity" evidence="1">
    <location>
        <begin position="235"/>
        <end position="246"/>
    </location>
</feature>
<dbReference type="AlphaFoldDB" id="A0AAF0UQA2"/>
<dbReference type="PANTHER" id="PTHR46148:SF57">
    <property type="entry name" value="OS12G0499874 PROTEIN"/>
    <property type="match status" value="1"/>
</dbReference>
<dbReference type="Proteomes" id="UP001234989">
    <property type="component" value="Chromosome 10"/>
</dbReference>
<name>A0AAF0UQA2_SOLVR</name>
<feature type="region of interest" description="Disordered" evidence="1">
    <location>
        <begin position="235"/>
        <end position="257"/>
    </location>
</feature>
<evidence type="ECO:0000313" key="2">
    <source>
        <dbReference type="EMBL" id="WMV50397.1"/>
    </source>
</evidence>
<evidence type="ECO:0000256" key="1">
    <source>
        <dbReference type="SAM" id="MobiDB-lite"/>
    </source>
</evidence>